<dbReference type="Pfam" id="PF03537">
    <property type="entry name" value="Glyco_hydro_114"/>
    <property type="match status" value="1"/>
</dbReference>
<dbReference type="InterPro" id="IPR013785">
    <property type="entry name" value="Aldolase_TIM"/>
</dbReference>
<dbReference type="RefSeq" id="WP_139214147.1">
    <property type="nucleotide sequence ID" value="NZ_FOAS01000014.1"/>
</dbReference>
<feature type="domain" description="Glycoside-hydrolase family GH114 TIM-barrel" evidence="2">
    <location>
        <begin position="36"/>
        <end position="250"/>
    </location>
</feature>
<accession>A0A1H7R5T2</accession>
<dbReference type="PANTHER" id="PTHR35273">
    <property type="entry name" value="ALPHA-1,4 POLYGALACTOSAMINIDASE, PUTATIVE (AFU_ORTHOLOGUE AFUA_3G07890)-RELATED"/>
    <property type="match status" value="1"/>
</dbReference>
<gene>
    <name evidence="3" type="ORF">SAMN05216214_11418</name>
</gene>
<dbReference type="AlphaFoldDB" id="A0A1H7R5T2"/>
<dbReference type="EMBL" id="FOAS01000014">
    <property type="protein sequence ID" value="SEL55610.1"/>
    <property type="molecule type" value="Genomic_DNA"/>
</dbReference>
<keyword evidence="1" id="KW-0732">Signal</keyword>
<evidence type="ECO:0000313" key="3">
    <source>
        <dbReference type="EMBL" id="SEL55610.1"/>
    </source>
</evidence>
<dbReference type="Gene3D" id="3.20.20.70">
    <property type="entry name" value="Aldolase class I"/>
    <property type="match status" value="1"/>
</dbReference>
<evidence type="ECO:0000259" key="2">
    <source>
        <dbReference type="Pfam" id="PF03537"/>
    </source>
</evidence>
<dbReference type="InterPro" id="IPR004352">
    <property type="entry name" value="GH114_TIM-barrel"/>
</dbReference>
<feature type="chain" id="PRO_5010260270" description="Glycoside-hydrolase family GH114 TIM-barrel domain-containing protein" evidence="1">
    <location>
        <begin position="27"/>
        <end position="258"/>
    </location>
</feature>
<dbReference type="PANTHER" id="PTHR35273:SF2">
    <property type="entry name" value="ALPHA-GALACTOSIDASE"/>
    <property type="match status" value="1"/>
</dbReference>
<dbReference type="SUPFAM" id="SSF51445">
    <property type="entry name" value="(Trans)glycosidases"/>
    <property type="match status" value="1"/>
</dbReference>
<name>A0A1H7R5T2_9GAMM</name>
<feature type="signal peptide" evidence="1">
    <location>
        <begin position="1"/>
        <end position="26"/>
    </location>
</feature>
<dbReference type="STRING" id="1429083.GCA_001885685_03151"/>
<evidence type="ECO:0000256" key="1">
    <source>
        <dbReference type="SAM" id="SignalP"/>
    </source>
</evidence>
<proteinExistence type="predicted"/>
<evidence type="ECO:0000313" key="4">
    <source>
        <dbReference type="Proteomes" id="UP000185766"/>
    </source>
</evidence>
<keyword evidence="4" id="KW-1185">Reference proteome</keyword>
<protein>
    <recommendedName>
        <fullName evidence="2">Glycoside-hydrolase family GH114 TIM-barrel domain-containing protein</fullName>
    </recommendedName>
</protein>
<organism evidence="3 4">
    <name type="scientific">Atopomonas hussainii</name>
    <dbReference type="NCBI Taxonomy" id="1429083"/>
    <lineage>
        <taxon>Bacteria</taxon>
        <taxon>Pseudomonadati</taxon>
        <taxon>Pseudomonadota</taxon>
        <taxon>Gammaproteobacteria</taxon>
        <taxon>Pseudomonadales</taxon>
        <taxon>Pseudomonadaceae</taxon>
        <taxon>Atopomonas</taxon>
    </lineage>
</organism>
<dbReference type="Proteomes" id="UP000185766">
    <property type="component" value="Unassembled WGS sequence"/>
</dbReference>
<dbReference type="InterPro" id="IPR017853">
    <property type="entry name" value="GH"/>
</dbReference>
<reference evidence="3 4" key="1">
    <citation type="submission" date="2016-10" db="EMBL/GenBank/DDBJ databases">
        <authorList>
            <person name="de Groot N.N."/>
        </authorList>
    </citation>
    <scope>NUCLEOTIDE SEQUENCE [LARGE SCALE GENOMIC DNA]</scope>
    <source>
        <strain evidence="3 4">JCM 19513</strain>
    </source>
</reference>
<sequence length="258" mass="28661">MFSNPKTMLSFFCAVFGSLMGSLCTASPVSIPPTSSWHWQLSGTLQYPNRHVYDIDLYDTPASTIANLKAQGRIVVCYFSAGSWEDWRDDAAQYPQSALGNNLSGWPGERWLDIRNPQVRTLLAKRLDLAASKGCHAVEPDNIDGYSNDNGLGLSEADQVDFNRWLADQAHARQLGIALKNAVELIPQLVNHFDFALNESCYRYNECGGYSAFTAQGKAVFIAEYRKYSTKLCNKAASSGYQLQFFKRALTSVGQPCQ</sequence>